<evidence type="ECO:0000256" key="2">
    <source>
        <dbReference type="ARBA" id="ARBA00022737"/>
    </source>
</evidence>
<dbReference type="EMBL" id="WHWC01000012">
    <property type="protein sequence ID" value="KAG8372535.1"/>
    <property type="molecule type" value="Genomic_DNA"/>
</dbReference>
<dbReference type="InterPro" id="IPR002885">
    <property type="entry name" value="PPR_rpt"/>
</dbReference>
<feature type="repeat" description="PPR" evidence="3">
    <location>
        <begin position="693"/>
        <end position="727"/>
    </location>
</feature>
<feature type="repeat" description="PPR" evidence="3">
    <location>
        <begin position="342"/>
        <end position="376"/>
    </location>
</feature>
<evidence type="ECO:0000259" key="4">
    <source>
        <dbReference type="Pfam" id="PF17177"/>
    </source>
</evidence>
<feature type="repeat" description="PPR" evidence="3">
    <location>
        <begin position="377"/>
        <end position="411"/>
    </location>
</feature>
<dbReference type="InterPro" id="IPR033443">
    <property type="entry name" value="PROP1-like_PPR_dom"/>
</dbReference>
<feature type="domain" description="PROP1-like PPR" evidence="4">
    <location>
        <begin position="209"/>
        <end position="358"/>
    </location>
</feature>
<dbReference type="PANTHER" id="PTHR47447">
    <property type="entry name" value="OS03G0856100 PROTEIN"/>
    <property type="match status" value="1"/>
</dbReference>
<accession>A0AAV6WZW0</accession>
<protein>
    <recommendedName>
        <fullName evidence="4">PROP1-like PPR domain-containing protein</fullName>
    </recommendedName>
</protein>
<dbReference type="Pfam" id="PF01535">
    <property type="entry name" value="PPR"/>
    <property type="match status" value="3"/>
</dbReference>
<comment type="caution">
    <text evidence="5">The sequence shown here is derived from an EMBL/GenBank/DDBJ whole genome shotgun (WGS) entry which is preliminary data.</text>
</comment>
<sequence>MASLKISVSVDSNPYDSKKLTFTVNSLKFASISLFSGYVNTNGALIVKPFFKLKHIRVSRLETEVLDTSESKLDDFRTDNLENDVAIDDNLILETPNFDRDFHKGRVNIWKRFRGSKTVKKNTKRDFNVRRNRNVVYKKEQKVSADGVLEDGTVVDLNFDDVGPELSTDRCNLILEQLEKSNDSKALRFFEWMKVNGKLKQNFTAYNLILRVLGRKADWGGAEVMIKEMISDSGCELNYQIFNTLIYACYKNGLVDLGARWFRMMLDYKVRPNVATFGMLMSLYQKGWAVEEAEFTFSRMRNSKITCQSAYSAMITIYTRMGLYNKAEDVIGFLRDDKVVLNQENWLVLLNAYCQQGKLSEAELALCAMREAGFSPNIVAYNTMITGYGRVSNMDNAERLFQNLKEVGFEPDETTYRSLIEGWGRAGNYKWAKHHYMELKKLGLKPNSSNLYTLIRLQAKHEDVEGAIKTIEDMMMIGCEKSSILGIVLKAYEKANRLEMMSSVLEGSMYDHVLNNQTSCTILVTAYVKNCLIDNALKVMREKLWVDPIFEDNLYHLLICSCKDLGHLENAIKIFTCMPKSGKGKPNLNIFCTMIGIYSTMSMFSEAEKLYKELKNSGVELDMIAFSIIIRMYVKSGSLKEACIVLEKMDKQKNIAPDVYLLRDMLRIYQRCGMHEKLVDLYYKVLKNGEIWDEEMYNCVINCCARALPVDELSRLFDEMVQRGFAPNTITFNVMLNAYGKSRLFERARKVFWMAKKQGLIDVISYNTIIAAYGKNKYLKNMSAAVKKMQFDGFSVSLEAYNCMLDVYGKEGEMDKFRSVLQMMKGANCSSDRYTYNILINIYGEKGWIEEVGGVLMELKECGIGPDLCSYNTLIKAYGIVGMVEDAVDLVKEMRENGIEPDRITYTNLINALRKNDMFLEAVKWSLWMKQMRL</sequence>
<dbReference type="FunFam" id="1.25.40.10:FF:003613">
    <property type="entry name" value="Pentatricopeptide repeat-containing protein At3g23020"/>
    <property type="match status" value="1"/>
</dbReference>
<dbReference type="GO" id="GO:0003729">
    <property type="term" value="F:mRNA binding"/>
    <property type="evidence" value="ECO:0007669"/>
    <property type="project" value="TreeGrafter"/>
</dbReference>
<evidence type="ECO:0000256" key="1">
    <source>
        <dbReference type="ARBA" id="ARBA00007626"/>
    </source>
</evidence>
<dbReference type="Gene3D" id="1.25.40.10">
    <property type="entry name" value="Tetratricopeptide repeat domain"/>
    <property type="match status" value="5"/>
</dbReference>
<dbReference type="GO" id="GO:0009570">
    <property type="term" value="C:chloroplast stroma"/>
    <property type="evidence" value="ECO:0007669"/>
    <property type="project" value="TreeGrafter"/>
</dbReference>
<feature type="repeat" description="PPR" evidence="3">
    <location>
        <begin position="587"/>
        <end position="621"/>
    </location>
</feature>
<dbReference type="PANTHER" id="PTHR47447:SF12">
    <property type="entry name" value="PENTATRICOPEPTIDE REPEAT-CONTAINING PROTEIN ATP4 HOMOLOG, CHLOROPLASTIC"/>
    <property type="match status" value="1"/>
</dbReference>
<comment type="similarity">
    <text evidence="1">Belongs to the PPR family. P subfamily.</text>
</comment>
<reference evidence="5" key="1">
    <citation type="submission" date="2019-10" db="EMBL/GenBank/DDBJ databases">
        <authorList>
            <person name="Zhang R."/>
            <person name="Pan Y."/>
            <person name="Wang J."/>
            <person name="Ma R."/>
            <person name="Yu S."/>
        </authorList>
    </citation>
    <scope>NUCLEOTIDE SEQUENCE</scope>
    <source>
        <strain evidence="5">LA-IB0</strain>
        <tissue evidence="5">Leaf</tissue>
    </source>
</reference>
<dbReference type="Pfam" id="PF13041">
    <property type="entry name" value="PPR_2"/>
    <property type="match status" value="4"/>
</dbReference>
<keyword evidence="2" id="KW-0677">Repeat</keyword>
<dbReference type="AlphaFoldDB" id="A0AAV6WZW0"/>
<gene>
    <name evidence="5" type="ORF">BUALT_Bualt12G0076200</name>
</gene>
<feature type="repeat" description="PPR" evidence="3">
    <location>
        <begin position="867"/>
        <end position="901"/>
    </location>
</feature>
<dbReference type="NCBIfam" id="TIGR00756">
    <property type="entry name" value="PPR"/>
    <property type="match status" value="10"/>
</dbReference>
<keyword evidence="6" id="KW-1185">Reference proteome</keyword>
<dbReference type="Pfam" id="PF17177">
    <property type="entry name" value="PPR_long"/>
    <property type="match status" value="1"/>
</dbReference>
<feature type="repeat" description="PPR" evidence="3">
    <location>
        <begin position="622"/>
        <end position="656"/>
    </location>
</feature>
<organism evidence="5 6">
    <name type="scientific">Buddleja alternifolia</name>
    <dbReference type="NCBI Taxonomy" id="168488"/>
    <lineage>
        <taxon>Eukaryota</taxon>
        <taxon>Viridiplantae</taxon>
        <taxon>Streptophyta</taxon>
        <taxon>Embryophyta</taxon>
        <taxon>Tracheophyta</taxon>
        <taxon>Spermatophyta</taxon>
        <taxon>Magnoliopsida</taxon>
        <taxon>eudicotyledons</taxon>
        <taxon>Gunneridae</taxon>
        <taxon>Pentapetalae</taxon>
        <taxon>asterids</taxon>
        <taxon>lamiids</taxon>
        <taxon>Lamiales</taxon>
        <taxon>Scrophulariaceae</taxon>
        <taxon>Buddlejeae</taxon>
        <taxon>Buddleja</taxon>
    </lineage>
</organism>
<proteinExistence type="inferred from homology"/>
<dbReference type="Proteomes" id="UP000826271">
    <property type="component" value="Unassembled WGS sequence"/>
</dbReference>
<feature type="repeat" description="PPR" evidence="3">
    <location>
        <begin position="797"/>
        <end position="831"/>
    </location>
</feature>
<dbReference type="SUPFAM" id="SSF81901">
    <property type="entry name" value="HCP-like"/>
    <property type="match status" value="1"/>
</dbReference>
<dbReference type="GO" id="GO:0045727">
    <property type="term" value="P:positive regulation of translation"/>
    <property type="evidence" value="ECO:0007669"/>
    <property type="project" value="TreeGrafter"/>
</dbReference>
<feature type="repeat" description="PPR" evidence="3">
    <location>
        <begin position="832"/>
        <end position="866"/>
    </location>
</feature>
<dbReference type="GO" id="GO:0042134">
    <property type="term" value="F:rRNA primary transcript binding"/>
    <property type="evidence" value="ECO:0007669"/>
    <property type="project" value="TreeGrafter"/>
</dbReference>
<evidence type="ECO:0000313" key="5">
    <source>
        <dbReference type="EMBL" id="KAG8372535.1"/>
    </source>
</evidence>
<dbReference type="PROSITE" id="PS51375">
    <property type="entry name" value="PPR"/>
    <property type="match status" value="11"/>
</dbReference>
<feature type="repeat" description="PPR" evidence="3">
    <location>
        <begin position="412"/>
        <end position="446"/>
    </location>
</feature>
<evidence type="ECO:0000313" key="6">
    <source>
        <dbReference type="Proteomes" id="UP000826271"/>
    </source>
</evidence>
<feature type="repeat" description="PPR" evidence="3">
    <location>
        <begin position="238"/>
        <end position="272"/>
    </location>
</feature>
<name>A0AAV6WZW0_9LAMI</name>
<feature type="repeat" description="PPR" evidence="3">
    <location>
        <begin position="728"/>
        <end position="762"/>
    </location>
</feature>
<evidence type="ECO:0000256" key="3">
    <source>
        <dbReference type="PROSITE-ProRule" id="PRU00708"/>
    </source>
</evidence>
<dbReference type="Pfam" id="PF13812">
    <property type="entry name" value="PPR_3"/>
    <property type="match status" value="1"/>
</dbReference>
<dbReference type="InterPro" id="IPR011990">
    <property type="entry name" value="TPR-like_helical_dom_sf"/>
</dbReference>